<evidence type="ECO:0000256" key="3">
    <source>
        <dbReference type="ARBA" id="ARBA00023295"/>
    </source>
</evidence>
<dbReference type="Pfam" id="PF01915">
    <property type="entry name" value="Glyco_hydro_3_C"/>
    <property type="match status" value="2"/>
</dbReference>
<dbReference type="GO" id="GO:0048046">
    <property type="term" value="C:apoplast"/>
    <property type="evidence" value="ECO:0007669"/>
    <property type="project" value="TreeGrafter"/>
</dbReference>
<dbReference type="SMART" id="SM01217">
    <property type="entry name" value="Fn3_like"/>
    <property type="match status" value="1"/>
</dbReference>
<dbReference type="PRINTS" id="PR00133">
    <property type="entry name" value="GLHYDRLASE3"/>
</dbReference>
<evidence type="ECO:0000256" key="1">
    <source>
        <dbReference type="ARBA" id="ARBA00022729"/>
    </source>
</evidence>
<evidence type="ECO:0000259" key="4">
    <source>
        <dbReference type="SMART" id="SM01217"/>
    </source>
</evidence>
<dbReference type="EMBL" id="CM010715">
    <property type="protein sequence ID" value="RZC43996.1"/>
    <property type="molecule type" value="Genomic_DNA"/>
</dbReference>
<dbReference type="Pfam" id="PF14310">
    <property type="entry name" value="Fn3-like"/>
    <property type="match status" value="1"/>
</dbReference>
<dbReference type="InterPro" id="IPR036962">
    <property type="entry name" value="Glyco_hydro_3_N_sf"/>
</dbReference>
<sequence length="886" mass="96202">MLRLTLQEKITFLVNKAGSVSRLGIPSYEWWSEALHGVSYVGPGTHFSNVVPGATSFPQPILTAASFNVSLFYAIGQVVSNEARAMYNVGLAGLTYWSPNINIYRDPRWGRGQETPGEDPLLSSRYGSAYVRGLQETGDSDPDRLKVAACCKHYTAYDVDNWKGVDRYTFDAKVTKQDMDDTYQPPFKSCVIDGNVASVMCSYNKVNGKPTCADPDLLAGVIRGEWKLNGYIVSDCDSVDVLYKNQHYTESPEEAAAVSIAAGLDLDCGTFLGQHTEAAVKGGLINESAIDNAVSNNSNVVSNEARAMYNVGLAGLTYWSPNINIYRDPRWGRGQETPGEDPLLSSRYGSANVKGLQESGSDRLKVAACCKHYTAYDVDNWKGVNRYTFDAKVTKQDMEDTYLPPFKSCVVDGNVASIMCSYNKVNGKPTCANDDLLSRVIRGQWKLNGSSDRSVLLKNQHYTKTPEEAAAVSIAAGLDLDCGAFLGQHTEAAVKGGLLNESAIDNAVSNNFATLFRLGFFDGDPSEQKYGKLGPKDVCTPANQELARETARQGIVLLKNNPTSLPLSATAIKSLAVIGPNAKATKTMIGNYEGTPCRYTTPLDGLTALVPTVYSAGCSTIACGTVQLEDAKNIAALADATMLIVGTDLSIEAESKDRLDLHLPGQQPLLVSEIAKASKGPPAIADVIFGFYNPSGRLPMTWYPQAFADKVPMTNMNMRPDPETGYPGRSYRFYTGDTVYSFGDGLSYSKFTHRLVRAPEQISLALQENHICKSVECKSIDTLSEKLCQESVFDIHLSVKNVGPMSGTHTVLMFSTPPAVHSSPTKKLLGFQKVDLQSQMAEIVKFQIDICSHLSVVDEHGNTKLGLGEHVLHVGDLKHTLNVVVA</sequence>
<dbReference type="Pfam" id="PF00933">
    <property type="entry name" value="Glyco_hydro_3"/>
    <property type="match status" value="2"/>
</dbReference>
<dbReference type="InterPro" id="IPR036881">
    <property type="entry name" value="Glyco_hydro_3_C_sf"/>
</dbReference>
<dbReference type="GO" id="GO:0009044">
    <property type="term" value="F:xylan 1,4-beta-xylosidase activity"/>
    <property type="evidence" value="ECO:0007669"/>
    <property type="project" value="InterPro"/>
</dbReference>
<keyword evidence="3" id="KW-0326">Glycosidase</keyword>
<keyword evidence="2" id="KW-0378">Hydrolase</keyword>
<dbReference type="InterPro" id="IPR017853">
    <property type="entry name" value="GH"/>
</dbReference>
<gene>
    <name evidence="5" type="ORF">C5167_036939</name>
</gene>
<dbReference type="GO" id="GO:0031222">
    <property type="term" value="P:arabinan catabolic process"/>
    <property type="evidence" value="ECO:0007669"/>
    <property type="project" value="TreeGrafter"/>
</dbReference>
<organism evidence="5 6">
    <name type="scientific">Papaver somniferum</name>
    <name type="common">Opium poppy</name>
    <dbReference type="NCBI Taxonomy" id="3469"/>
    <lineage>
        <taxon>Eukaryota</taxon>
        <taxon>Viridiplantae</taxon>
        <taxon>Streptophyta</taxon>
        <taxon>Embryophyta</taxon>
        <taxon>Tracheophyta</taxon>
        <taxon>Spermatophyta</taxon>
        <taxon>Magnoliopsida</taxon>
        <taxon>Ranunculales</taxon>
        <taxon>Papaveraceae</taxon>
        <taxon>Papaveroideae</taxon>
        <taxon>Papaver</taxon>
    </lineage>
</organism>
<dbReference type="InterPro" id="IPR026891">
    <property type="entry name" value="Fn3-like"/>
</dbReference>
<dbReference type="Gene3D" id="3.20.20.300">
    <property type="entry name" value="Glycoside hydrolase, family 3, N-terminal domain"/>
    <property type="match status" value="2"/>
</dbReference>
<proteinExistence type="predicted"/>
<dbReference type="InterPro" id="IPR013783">
    <property type="entry name" value="Ig-like_fold"/>
</dbReference>
<keyword evidence="6" id="KW-1185">Reference proteome</keyword>
<dbReference type="OMA" id="KMEYRVA"/>
<dbReference type="PANTHER" id="PTHR42721:SF14">
    <property type="entry name" value="BETA-D-XYLOSIDASE 4-RELATED"/>
    <property type="match status" value="1"/>
</dbReference>
<dbReference type="InterPro" id="IPR044993">
    <property type="entry name" value="BXL"/>
</dbReference>
<feature type="domain" description="Fibronectin type III-like" evidence="4">
    <location>
        <begin position="809"/>
        <end position="878"/>
    </location>
</feature>
<dbReference type="SUPFAM" id="SSF51445">
    <property type="entry name" value="(Trans)glycosidases"/>
    <property type="match status" value="2"/>
</dbReference>
<dbReference type="GO" id="GO:0045493">
    <property type="term" value="P:xylan catabolic process"/>
    <property type="evidence" value="ECO:0007669"/>
    <property type="project" value="InterPro"/>
</dbReference>
<dbReference type="FunFam" id="3.20.20.300:FF:000004">
    <property type="entry name" value="probable beta-D-xylosidase 7"/>
    <property type="match status" value="1"/>
</dbReference>
<dbReference type="SUPFAM" id="SSF52279">
    <property type="entry name" value="Beta-D-glucan exohydrolase, C-terminal domain"/>
    <property type="match status" value="1"/>
</dbReference>
<reference evidence="5 6" key="1">
    <citation type="journal article" date="2018" name="Science">
        <title>The opium poppy genome and morphinan production.</title>
        <authorList>
            <person name="Guo L."/>
            <person name="Winzer T."/>
            <person name="Yang X."/>
            <person name="Li Y."/>
            <person name="Ning Z."/>
            <person name="He Z."/>
            <person name="Teodor R."/>
            <person name="Lu Y."/>
            <person name="Bowser T.A."/>
            <person name="Graham I.A."/>
            <person name="Ye K."/>
        </authorList>
    </citation>
    <scope>NUCLEOTIDE SEQUENCE [LARGE SCALE GENOMIC DNA]</scope>
    <source>
        <strain evidence="6">cv. HN1</strain>
        <tissue evidence="5">Leaves</tissue>
    </source>
</reference>
<dbReference type="GO" id="GO:0046556">
    <property type="term" value="F:alpha-L-arabinofuranosidase activity"/>
    <property type="evidence" value="ECO:0007669"/>
    <property type="project" value="TreeGrafter"/>
</dbReference>
<dbReference type="Gene3D" id="3.40.50.1700">
    <property type="entry name" value="Glycoside hydrolase family 3 C-terminal domain"/>
    <property type="match status" value="2"/>
</dbReference>
<name>A0A4Y7I7F8_PAPSO</name>
<dbReference type="Gene3D" id="2.60.40.10">
    <property type="entry name" value="Immunoglobulins"/>
    <property type="match status" value="1"/>
</dbReference>
<protein>
    <recommendedName>
        <fullName evidence="4">Fibronectin type III-like domain-containing protein</fullName>
    </recommendedName>
</protein>
<dbReference type="InterPro" id="IPR002772">
    <property type="entry name" value="Glyco_hydro_3_C"/>
</dbReference>
<accession>A0A4Y7I7F8</accession>
<keyword evidence="1" id="KW-0732">Signal</keyword>
<dbReference type="Gramene" id="RZC43996">
    <property type="protein sequence ID" value="RZC43996"/>
    <property type="gene ID" value="C5167_036939"/>
</dbReference>
<evidence type="ECO:0000313" key="5">
    <source>
        <dbReference type="EMBL" id="RZC43996.1"/>
    </source>
</evidence>
<dbReference type="Proteomes" id="UP000316621">
    <property type="component" value="Chromosome 1"/>
</dbReference>
<evidence type="ECO:0000256" key="2">
    <source>
        <dbReference type="ARBA" id="ARBA00022801"/>
    </source>
</evidence>
<dbReference type="InterPro" id="IPR001764">
    <property type="entry name" value="Glyco_hydro_3_N"/>
</dbReference>
<evidence type="ECO:0000313" key="6">
    <source>
        <dbReference type="Proteomes" id="UP000316621"/>
    </source>
</evidence>
<dbReference type="PANTHER" id="PTHR42721">
    <property type="entry name" value="SUGAR HYDROLASE-RELATED"/>
    <property type="match status" value="1"/>
</dbReference>
<dbReference type="AlphaFoldDB" id="A0A4Y7I7F8"/>